<accession>A0ABT0LBA5</accession>
<proteinExistence type="predicted"/>
<keyword evidence="2" id="KW-1185">Reference proteome</keyword>
<evidence type="ECO:0000313" key="1">
    <source>
        <dbReference type="EMBL" id="MCL1124976.1"/>
    </source>
</evidence>
<evidence type="ECO:0000313" key="2">
    <source>
        <dbReference type="Proteomes" id="UP001203423"/>
    </source>
</evidence>
<organism evidence="1 2">
    <name type="scientific">Shewanella surugensis</name>
    <dbReference type="NCBI Taxonomy" id="212020"/>
    <lineage>
        <taxon>Bacteria</taxon>
        <taxon>Pseudomonadati</taxon>
        <taxon>Pseudomonadota</taxon>
        <taxon>Gammaproteobacteria</taxon>
        <taxon>Alteromonadales</taxon>
        <taxon>Shewanellaceae</taxon>
        <taxon>Shewanella</taxon>
    </lineage>
</organism>
<reference evidence="1 2" key="1">
    <citation type="submission" date="2022-01" db="EMBL/GenBank/DDBJ databases">
        <title>Whole genome-based taxonomy of the Shewanellaceae.</title>
        <authorList>
            <person name="Martin-Rodriguez A.J."/>
        </authorList>
    </citation>
    <scope>NUCLEOTIDE SEQUENCE [LARGE SCALE GENOMIC DNA]</scope>
    <source>
        <strain evidence="1 2">DSM 17177</strain>
    </source>
</reference>
<dbReference type="Proteomes" id="UP001203423">
    <property type="component" value="Unassembled WGS sequence"/>
</dbReference>
<dbReference type="RefSeq" id="WP_248940252.1">
    <property type="nucleotide sequence ID" value="NZ_JAKIKS010000036.1"/>
</dbReference>
<sequence>MELKIALFELSERWQVSLSLELGGIKIIDKNDIEWLFECPDGSDIFTFYSSLSMLPEREHDHYYWLSLNTNRTLLGSAWVGLYKDDLCLGVSFPTNLLDSFQLENLLENMCVLRTKLSQMG</sequence>
<dbReference type="EMBL" id="JAKIKS010000036">
    <property type="protein sequence ID" value="MCL1124976.1"/>
    <property type="molecule type" value="Genomic_DNA"/>
</dbReference>
<name>A0ABT0LBA5_9GAMM</name>
<protein>
    <submittedName>
        <fullName evidence="1">Type III secretion system chaperone</fullName>
    </submittedName>
</protein>
<comment type="caution">
    <text evidence="1">The sequence shown here is derived from an EMBL/GenBank/DDBJ whole genome shotgun (WGS) entry which is preliminary data.</text>
</comment>
<gene>
    <name evidence="1" type="ORF">L2764_10935</name>
</gene>